<evidence type="ECO:0000256" key="4">
    <source>
        <dbReference type="ARBA" id="ARBA00022701"/>
    </source>
</evidence>
<evidence type="ECO:0000313" key="18">
    <source>
        <dbReference type="EMBL" id="KAK9803373.1"/>
    </source>
</evidence>
<sequence length="1117" mass="120847">MQVLEDTHIRVVKENVYVESHLDKVFDQDASQEDVYTASKDCIQAALDGYNSCICAYGPTGTGKTYTMFGDPRLGVEDAAYGQDALAGVIPRALVELFERTQSHASASTSATTASLSVSYMEIYNEKIHDLLQPYKPRDKRAPQDMVQKKAGLEVKDRGSQGTFVKGLSARRITTVQQALDVVRKGDQHRAVRHTEMNQHSSRSHTILQVILEQRVANESGLCLLRSKLNFVDLAGSERWNAHHELTDERISEMTSINQSLSALITVVGKLAEEGTTHVPYRDSKLTHLLQDSLGGNSKTLIIATVSPSSAAFEETCSTLKFADRARNIVNRATVNLRLDLKQELALKAAEVRRLQQLVIKYATAMGTGTSTAAPDTAGIVAQLQAEVAGLRSDLVVAKQMLAVERAARRALESRQSSQASEDGAPQADSSGDVSSLTKMTAPGAGRTSGETQARKQSPLYAEGTLPPSHYKALAKHAAAVDDSISARLQCALEQDALEQQAQAPARSSQRSRTSSPSRPASRAWLYGVDFAPVQVPIPVLQAPAPPPRPPARQDEQPARPPARHGRREEAVPVLDVAGPLEATPSGALDDQLLSHSTEKRSLRQTGSAASVQVLRLDAGSMASSASDAASCDELGTASSATAESEPPDDLAEEEGQPRQAAAVQPRGSVDDEYAADFEDSPAVVELADPDLAEAPDYAADFEERPEPAAESAEDAYPSPSDAQPSQWAGLDSIPEVAVRPDAEHVSTPSPASPMADAMEIGARGSRGTSIGSRATSLEYTNRDAEDHWEAGVRVIAGKYEVVQTVGEGAYGTVMLCRLRGTDQQVAVKEYKIEESDEDVAEVRRTTLREVALLRRLQHPHIIGYIEDFTIDDGRRVFLVMEHVPRTLLNLMESAADDSLRLPRATVRQVISQLVSAIAFLHSSGVIYRDIKPENMLIGADGDIRLCDFGFARWLPSAENAAPPLSDYVGTRWYRPVELLLGAPYSGPDGHPVSASYGAPVDMWAIGCIMAEMVDGEPLFPGDSDIDQLYRIQRLLGPLTPAQQAQFEAHPRHGGVNWNASSNPAEASLRERYVNLLSEDELSFLEQLLCLDPAKRMTAAQSMQHPYLAALASSAFA</sequence>
<evidence type="ECO:0000313" key="19">
    <source>
        <dbReference type="Proteomes" id="UP001489004"/>
    </source>
</evidence>
<dbReference type="SMART" id="SM00220">
    <property type="entry name" value="S_TKc"/>
    <property type="match status" value="1"/>
</dbReference>
<keyword evidence="7" id="KW-0378">Hydrolase</keyword>
<dbReference type="GO" id="GO:0004674">
    <property type="term" value="F:protein serine/threonine kinase activity"/>
    <property type="evidence" value="ECO:0007669"/>
    <property type="project" value="UniProtKB-KW"/>
</dbReference>
<dbReference type="FunFam" id="1.10.510.10:FF:000624">
    <property type="entry name" value="Mitogen-activated protein kinase"/>
    <property type="match status" value="1"/>
</dbReference>
<dbReference type="InterPro" id="IPR023828">
    <property type="entry name" value="Peptidase_S8_Ser-AS"/>
</dbReference>
<dbReference type="PANTHER" id="PTHR47968:SF36">
    <property type="entry name" value="KINESIN HEAVY CHAIN ISOFORM X1"/>
    <property type="match status" value="1"/>
</dbReference>
<dbReference type="EMBL" id="JALJOR010000021">
    <property type="protein sequence ID" value="KAK9803373.1"/>
    <property type="molecule type" value="Genomic_DNA"/>
</dbReference>
<protein>
    <submittedName>
        <fullName evidence="18">Uncharacterized protein</fullName>
    </submittedName>
</protein>
<feature type="domain" description="Protein kinase" evidence="16">
    <location>
        <begin position="800"/>
        <end position="1108"/>
    </location>
</feature>
<dbReference type="PROSITE" id="PS00107">
    <property type="entry name" value="PROTEIN_KINASE_ATP"/>
    <property type="match status" value="1"/>
</dbReference>
<dbReference type="GO" id="GO:0008017">
    <property type="term" value="F:microtubule binding"/>
    <property type="evidence" value="ECO:0007669"/>
    <property type="project" value="InterPro"/>
</dbReference>
<keyword evidence="2" id="KW-0645">Protease</keyword>
<dbReference type="InterPro" id="IPR027640">
    <property type="entry name" value="Kinesin-like_fam"/>
</dbReference>
<name>A0AAW1P043_9CHLO</name>
<evidence type="ECO:0000256" key="8">
    <source>
        <dbReference type="ARBA" id="ARBA00022825"/>
    </source>
</evidence>
<dbReference type="GO" id="GO:0005874">
    <property type="term" value="C:microtubule"/>
    <property type="evidence" value="ECO:0007669"/>
    <property type="project" value="UniProtKB-KW"/>
</dbReference>
<keyword evidence="9 12" id="KW-0067">ATP-binding</keyword>
<dbReference type="GO" id="GO:0005524">
    <property type="term" value="F:ATP binding"/>
    <property type="evidence" value="ECO:0007669"/>
    <property type="project" value="UniProtKB-UniRule"/>
</dbReference>
<dbReference type="PROSITE" id="PS00138">
    <property type="entry name" value="SUBTILASE_SER"/>
    <property type="match status" value="1"/>
</dbReference>
<feature type="region of interest" description="Disordered" evidence="15">
    <location>
        <begin position="703"/>
        <end position="728"/>
    </location>
</feature>
<feature type="region of interest" description="Disordered" evidence="15">
    <location>
        <begin position="623"/>
        <end position="681"/>
    </location>
</feature>
<dbReference type="SMART" id="SM00129">
    <property type="entry name" value="KISc"/>
    <property type="match status" value="1"/>
</dbReference>
<evidence type="ECO:0000259" key="16">
    <source>
        <dbReference type="PROSITE" id="PS50011"/>
    </source>
</evidence>
<dbReference type="InterPro" id="IPR011009">
    <property type="entry name" value="Kinase-like_dom_sf"/>
</dbReference>
<feature type="compositionally biased region" description="Acidic residues" evidence="15">
    <location>
        <begin position="646"/>
        <end position="655"/>
    </location>
</feature>
<keyword evidence="8" id="KW-0720">Serine protease</keyword>
<dbReference type="InterPro" id="IPR008271">
    <property type="entry name" value="Ser/Thr_kinase_AS"/>
</dbReference>
<dbReference type="Proteomes" id="UP001489004">
    <property type="component" value="Unassembled WGS sequence"/>
</dbReference>
<dbReference type="GO" id="GO:0006508">
    <property type="term" value="P:proteolysis"/>
    <property type="evidence" value="ECO:0007669"/>
    <property type="project" value="UniProtKB-KW"/>
</dbReference>
<feature type="compositionally biased region" description="Acidic residues" evidence="15">
    <location>
        <begin position="671"/>
        <end position="680"/>
    </location>
</feature>
<keyword evidence="5 12" id="KW-0547">Nucleotide-binding</keyword>
<feature type="compositionally biased region" description="Low complexity" evidence="15">
    <location>
        <begin position="709"/>
        <end position="721"/>
    </location>
</feature>
<accession>A0AAW1P043</accession>
<dbReference type="CDD" id="cd00106">
    <property type="entry name" value="KISc"/>
    <property type="match status" value="1"/>
</dbReference>
<evidence type="ECO:0000256" key="15">
    <source>
        <dbReference type="SAM" id="MobiDB-lite"/>
    </source>
</evidence>
<keyword evidence="3" id="KW-0808">Transferase</keyword>
<feature type="domain" description="Kinesin motor" evidence="17">
    <location>
        <begin position="1"/>
        <end position="329"/>
    </location>
</feature>
<dbReference type="AlphaFoldDB" id="A0AAW1P043"/>
<evidence type="ECO:0000256" key="2">
    <source>
        <dbReference type="ARBA" id="ARBA00022670"/>
    </source>
</evidence>
<keyword evidence="19" id="KW-1185">Reference proteome</keyword>
<feature type="region of interest" description="Disordered" evidence="15">
    <location>
        <begin position="540"/>
        <end position="570"/>
    </location>
</feature>
<feature type="compositionally biased region" description="Polar residues" evidence="15">
    <location>
        <begin position="428"/>
        <end position="439"/>
    </location>
</feature>
<feature type="coiled-coil region" evidence="14">
    <location>
        <begin position="338"/>
        <end position="401"/>
    </location>
</feature>
<keyword evidence="4" id="KW-0493">Microtubule</keyword>
<dbReference type="InterPro" id="IPR027417">
    <property type="entry name" value="P-loop_NTPase"/>
</dbReference>
<organism evidence="18 19">
    <name type="scientific">[Myrmecia] bisecta</name>
    <dbReference type="NCBI Taxonomy" id="41462"/>
    <lineage>
        <taxon>Eukaryota</taxon>
        <taxon>Viridiplantae</taxon>
        <taxon>Chlorophyta</taxon>
        <taxon>core chlorophytes</taxon>
        <taxon>Trebouxiophyceae</taxon>
        <taxon>Trebouxiales</taxon>
        <taxon>Trebouxiaceae</taxon>
        <taxon>Myrmecia</taxon>
    </lineage>
</organism>
<dbReference type="Pfam" id="PF00069">
    <property type="entry name" value="Pkinase"/>
    <property type="match status" value="1"/>
</dbReference>
<dbReference type="Pfam" id="PF00225">
    <property type="entry name" value="Kinesin"/>
    <property type="match status" value="1"/>
</dbReference>
<comment type="similarity">
    <text evidence="12">Belongs to the TRAFAC class myosin-kinesin ATPase superfamily. Kinesin family.</text>
</comment>
<dbReference type="GO" id="GO:0003777">
    <property type="term" value="F:microtubule motor activity"/>
    <property type="evidence" value="ECO:0007669"/>
    <property type="project" value="InterPro"/>
</dbReference>
<evidence type="ECO:0000256" key="14">
    <source>
        <dbReference type="SAM" id="Coils"/>
    </source>
</evidence>
<keyword evidence="10 14" id="KW-0175">Coiled coil</keyword>
<reference evidence="18 19" key="1">
    <citation type="journal article" date="2024" name="Nat. Commun.">
        <title>Phylogenomics reveals the evolutionary origins of lichenization in chlorophyte algae.</title>
        <authorList>
            <person name="Puginier C."/>
            <person name="Libourel C."/>
            <person name="Otte J."/>
            <person name="Skaloud P."/>
            <person name="Haon M."/>
            <person name="Grisel S."/>
            <person name="Petersen M."/>
            <person name="Berrin J.G."/>
            <person name="Delaux P.M."/>
            <person name="Dal Grande F."/>
            <person name="Keller J."/>
        </authorList>
    </citation>
    <scope>NUCLEOTIDE SEQUENCE [LARGE SCALE GENOMIC DNA]</scope>
    <source>
        <strain evidence="18 19">SAG 2043</strain>
    </source>
</reference>
<gene>
    <name evidence="18" type="ORF">WJX72_000380</name>
</gene>
<dbReference type="InterPro" id="IPR017441">
    <property type="entry name" value="Protein_kinase_ATP_BS"/>
</dbReference>
<evidence type="ECO:0000256" key="3">
    <source>
        <dbReference type="ARBA" id="ARBA00022679"/>
    </source>
</evidence>
<dbReference type="GO" id="GO:0007018">
    <property type="term" value="P:microtubule-based movement"/>
    <property type="evidence" value="ECO:0007669"/>
    <property type="project" value="InterPro"/>
</dbReference>
<dbReference type="InterPro" id="IPR036961">
    <property type="entry name" value="Kinesin_motor_dom_sf"/>
</dbReference>
<dbReference type="InterPro" id="IPR001752">
    <property type="entry name" value="Kinesin_motor_dom"/>
</dbReference>
<feature type="region of interest" description="Disordered" evidence="15">
    <location>
        <begin position="413"/>
        <end position="465"/>
    </location>
</feature>
<dbReference type="InterPro" id="IPR019821">
    <property type="entry name" value="Kinesin_motor_CS"/>
</dbReference>
<dbReference type="InterPro" id="IPR000719">
    <property type="entry name" value="Prot_kinase_dom"/>
</dbReference>
<evidence type="ECO:0000256" key="13">
    <source>
        <dbReference type="PROSITE-ProRule" id="PRU10141"/>
    </source>
</evidence>
<dbReference type="SUPFAM" id="SSF52540">
    <property type="entry name" value="P-loop containing nucleoside triphosphate hydrolases"/>
    <property type="match status" value="1"/>
</dbReference>
<dbReference type="PANTHER" id="PTHR47968">
    <property type="entry name" value="CENTROMERE PROTEIN E"/>
    <property type="match status" value="1"/>
</dbReference>
<dbReference type="GO" id="GO:0008236">
    <property type="term" value="F:serine-type peptidase activity"/>
    <property type="evidence" value="ECO:0007669"/>
    <property type="project" value="UniProtKB-KW"/>
</dbReference>
<evidence type="ECO:0000259" key="17">
    <source>
        <dbReference type="PROSITE" id="PS50067"/>
    </source>
</evidence>
<comment type="caution">
    <text evidence="18">The sequence shown here is derived from an EMBL/GenBank/DDBJ whole genome shotgun (WGS) entry which is preliminary data.</text>
</comment>
<evidence type="ECO:0000256" key="1">
    <source>
        <dbReference type="ARBA" id="ARBA00022527"/>
    </source>
</evidence>
<dbReference type="PROSITE" id="PS50067">
    <property type="entry name" value="KINESIN_MOTOR_2"/>
    <property type="match status" value="1"/>
</dbReference>
<dbReference type="PRINTS" id="PR00380">
    <property type="entry name" value="KINESINHEAVY"/>
</dbReference>
<keyword evidence="11 12" id="KW-0505">Motor protein</keyword>
<evidence type="ECO:0000256" key="6">
    <source>
        <dbReference type="ARBA" id="ARBA00022777"/>
    </source>
</evidence>
<proteinExistence type="inferred from homology"/>
<dbReference type="SUPFAM" id="SSF56112">
    <property type="entry name" value="Protein kinase-like (PK-like)"/>
    <property type="match status" value="1"/>
</dbReference>
<evidence type="ECO:0000256" key="12">
    <source>
        <dbReference type="PROSITE-ProRule" id="PRU00283"/>
    </source>
</evidence>
<evidence type="ECO:0000256" key="11">
    <source>
        <dbReference type="ARBA" id="ARBA00023175"/>
    </source>
</evidence>
<feature type="binding site" evidence="13">
    <location>
        <position position="829"/>
    </location>
    <ligand>
        <name>ATP</name>
        <dbReference type="ChEBI" id="CHEBI:30616"/>
    </ligand>
</feature>
<dbReference type="Gene3D" id="3.40.850.10">
    <property type="entry name" value="Kinesin motor domain"/>
    <property type="match status" value="1"/>
</dbReference>
<dbReference type="Gene3D" id="3.30.200.20">
    <property type="entry name" value="Phosphorylase Kinase, domain 1"/>
    <property type="match status" value="1"/>
</dbReference>
<evidence type="ECO:0000256" key="10">
    <source>
        <dbReference type="ARBA" id="ARBA00023054"/>
    </source>
</evidence>
<feature type="binding site" evidence="12">
    <location>
        <begin position="58"/>
        <end position="65"/>
    </location>
    <ligand>
        <name>ATP</name>
        <dbReference type="ChEBI" id="CHEBI:30616"/>
    </ligand>
</feature>
<feature type="region of interest" description="Disordered" evidence="15">
    <location>
        <begin position="500"/>
        <end position="521"/>
    </location>
</feature>
<dbReference type="PROSITE" id="PS00411">
    <property type="entry name" value="KINESIN_MOTOR_1"/>
    <property type="match status" value="1"/>
</dbReference>
<dbReference type="Gene3D" id="1.10.510.10">
    <property type="entry name" value="Transferase(Phosphotransferase) domain 1"/>
    <property type="match status" value="1"/>
</dbReference>
<keyword evidence="6" id="KW-0418">Kinase</keyword>
<evidence type="ECO:0000256" key="5">
    <source>
        <dbReference type="ARBA" id="ARBA00022741"/>
    </source>
</evidence>
<dbReference type="PROSITE" id="PS50011">
    <property type="entry name" value="PROTEIN_KINASE_DOM"/>
    <property type="match status" value="1"/>
</dbReference>
<dbReference type="PROSITE" id="PS00108">
    <property type="entry name" value="PROTEIN_KINASE_ST"/>
    <property type="match status" value="1"/>
</dbReference>
<evidence type="ECO:0000256" key="9">
    <source>
        <dbReference type="ARBA" id="ARBA00022840"/>
    </source>
</evidence>
<evidence type="ECO:0000256" key="7">
    <source>
        <dbReference type="ARBA" id="ARBA00022801"/>
    </source>
</evidence>
<keyword evidence="1" id="KW-0723">Serine/threonine-protein kinase</keyword>